<sequence length="1156" mass="129274">MDDPDVAWPAWKFGMKRDDLFTNLHQQYNTFTFNLQDPEAFHHDVYEISHDADTVDEFHRLMAERKQQRLCELHESLESLAVEIIANPKLMDSEHWQHALQLFRTKSFDSIVRYFASYLPANYVDRNERDHDTISIASSSYSEANSVKTDSTTASSVDGVSSFFDDEPVMKKKSPLSIHTDMRSSSIVQAPPSPPHSVVAHSDESSASSPMESHRYSSNPPSRSMSFSGSVSRPFLPDLPRLLVHDDDETSQSDDNDEAVISDLDCAESQSSLDTMDEGEQPQEYEDDLEDEDEFPTAQFPEDASDAFDFCNDTPESNDTPTPRQETTASCYVEYKSVAAWRIPSPRRSTSPSPKSHTYRRESSVLMDIRRSPEESLKALVVIFSTLAEYYVAPDVPAAFDVTTACITAHGIEAYLACCSWRRRLSGTPREVCCDDILTNIEFSEEWLRESDYLFNENLLCVLDMSEASHPRTVGITITLAFIFQYLLTDSCRLVLLNYFISSFMKYEILMRIAPYGDWESPISVESTVSKTRSLSAPRANLESGRAFYTESREDGSTTIVEILKDGRKEVLPVEYNAKNSVYEYGGSPYAVLPDDRIIFSNKDNTVHIVDPDSMECFKLAGGPKLRYSNFEANSKSDWVVANQEDHEHDTPDGVRNYIVAINTRTKDTVKRILDTADFYYEPSFSPDGSKLAWLEWNHPELPFDAARLYTATWNDHGSISDIRLIAGKDREGVAEPRWGPDGSLFFGKEIGNYRRLFRILPGSDEQHEVKLKGLDNAEFGGLRWFQGCHTYAPLSKRHIVAAPVILGQSRLILIDMESNSWKDIGDTERLSEVNLDAVARLSDTSVLVIGAGDTTGKALYQIDVEGTTQIKELRSSTDDSFPESFCSKPMLKSIRSKGHPERELHGFLWLPHNPDCQAPEGHLPPLIMISHGGPTSYLGPGLKPRVQYFTSRGYAVLAFNYNGSCAHGKAYRNALWGNWGLVDSDDAAEFADNLTETGQVRAGGVGITGVSAGGYNTLRSLTRHAKTFAGGVCLSGVSDIKRLDDSTHKLESDYTDHLVLAAGVDGSEKDKICHERSPLFEAHKITAPLLLLHGGADKITPLDQALEMASAIEKAGGEVDLIVVDSEGHGFSQPKNVKLWLEEEEKWWRKTLLKG</sequence>
<evidence type="ECO:0000259" key="2">
    <source>
        <dbReference type="Pfam" id="PF00326"/>
    </source>
</evidence>
<dbReference type="SUPFAM" id="SSF53474">
    <property type="entry name" value="alpha/beta-Hydrolases"/>
    <property type="match status" value="1"/>
</dbReference>
<dbReference type="GO" id="GO:0006508">
    <property type="term" value="P:proteolysis"/>
    <property type="evidence" value="ECO:0007669"/>
    <property type="project" value="InterPro"/>
</dbReference>
<feature type="domain" description="Peptidase S9 prolyl oligopeptidase catalytic" evidence="2">
    <location>
        <begin position="945"/>
        <end position="1153"/>
    </location>
</feature>
<dbReference type="SUPFAM" id="SSF82171">
    <property type="entry name" value="DPP6 N-terminal domain-like"/>
    <property type="match status" value="1"/>
</dbReference>
<feature type="compositionally biased region" description="Polar residues" evidence="1">
    <location>
        <begin position="314"/>
        <end position="327"/>
    </location>
</feature>
<proteinExistence type="predicted"/>
<dbReference type="InterPro" id="IPR001375">
    <property type="entry name" value="Peptidase_S9_cat"/>
</dbReference>
<feature type="compositionally biased region" description="Acidic residues" evidence="1">
    <location>
        <begin position="275"/>
        <end position="295"/>
    </location>
</feature>
<dbReference type="InterPro" id="IPR011659">
    <property type="entry name" value="WD40"/>
</dbReference>
<protein>
    <recommendedName>
        <fullName evidence="2">Peptidase S9 prolyl oligopeptidase catalytic domain-containing protein</fullName>
    </recommendedName>
</protein>
<dbReference type="Pfam" id="PF00326">
    <property type="entry name" value="Peptidase_S9"/>
    <property type="match status" value="1"/>
</dbReference>
<accession>A0A4E9DIF3</accession>
<feature type="region of interest" description="Disordered" evidence="1">
    <location>
        <begin position="139"/>
        <end position="160"/>
    </location>
</feature>
<dbReference type="Gene3D" id="2.120.10.30">
    <property type="entry name" value="TolB, C-terminal domain"/>
    <property type="match status" value="1"/>
</dbReference>
<dbReference type="GO" id="GO:0008236">
    <property type="term" value="F:serine-type peptidase activity"/>
    <property type="evidence" value="ECO:0007669"/>
    <property type="project" value="InterPro"/>
</dbReference>
<dbReference type="InterPro" id="IPR011042">
    <property type="entry name" value="6-blade_b-propeller_TolB-like"/>
</dbReference>
<dbReference type="InterPro" id="IPR050585">
    <property type="entry name" value="Xaa-Pro_dipeptidyl-ppase/CocE"/>
</dbReference>
<dbReference type="AlphaFoldDB" id="A0A4E9DIF3"/>
<evidence type="ECO:0000313" key="3">
    <source>
        <dbReference type="EMBL" id="VIO58012.1"/>
    </source>
</evidence>
<dbReference type="EMBL" id="CAAKMV010000130">
    <property type="protein sequence ID" value="VIO58012.1"/>
    <property type="molecule type" value="Genomic_DNA"/>
</dbReference>
<feature type="region of interest" description="Disordered" evidence="1">
    <location>
        <begin position="268"/>
        <end position="327"/>
    </location>
</feature>
<feature type="region of interest" description="Disordered" evidence="1">
    <location>
        <begin position="186"/>
        <end position="232"/>
    </location>
</feature>
<dbReference type="InterPro" id="IPR029058">
    <property type="entry name" value="AB_hydrolase_fold"/>
</dbReference>
<dbReference type="PANTHER" id="PTHR43056">
    <property type="entry name" value="PEPTIDASE S9 PROLYL OLIGOPEPTIDASE"/>
    <property type="match status" value="1"/>
</dbReference>
<name>A0A4E9DIF3_GIBZA</name>
<gene>
    <name evidence="3" type="ORF">FUG_LOCUS258128</name>
</gene>
<dbReference type="Gene3D" id="3.40.50.1820">
    <property type="entry name" value="alpha/beta hydrolase"/>
    <property type="match status" value="1"/>
</dbReference>
<organism evidence="3">
    <name type="scientific">Gibberella zeae</name>
    <name type="common">Wheat head blight fungus</name>
    <name type="synonym">Fusarium graminearum</name>
    <dbReference type="NCBI Taxonomy" id="5518"/>
    <lineage>
        <taxon>Eukaryota</taxon>
        <taxon>Fungi</taxon>
        <taxon>Dikarya</taxon>
        <taxon>Ascomycota</taxon>
        <taxon>Pezizomycotina</taxon>
        <taxon>Sordariomycetes</taxon>
        <taxon>Hypocreomycetidae</taxon>
        <taxon>Hypocreales</taxon>
        <taxon>Nectriaceae</taxon>
        <taxon>Fusarium</taxon>
    </lineage>
</organism>
<dbReference type="Pfam" id="PF07676">
    <property type="entry name" value="PD40"/>
    <property type="match status" value="1"/>
</dbReference>
<reference evidence="3" key="1">
    <citation type="submission" date="2019-04" db="EMBL/GenBank/DDBJ databases">
        <authorList>
            <person name="Melise S."/>
            <person name="Noan J."/>
            <person name="Okalmin O."/>
        </authorList>
    </citation>
    <scope>NUCLEOTIDE SEQUENCE</scope>
    <source>
        <strain evidence="3">FN9</strain>
    </source>
</reference>
<evidence type="ECO:0000256" key="1">
    <source>
        <dbReference type="SAM" id="MobiDB-lite"/>
    </source>
</evidence>
<dbReference type="PANTHER" id="PTHR43056:SF5">
    <property type="entry name" value="PEPTIDASE S9 PROLYL OLIGOPEPTIDASE CATALYTIC DOMAIN-CONTAINING PROTEIN"/>
    <property type="match status" value="1"/>
</dbReference>
<feature type="compositionally biased region" description="Low complexity" evidence="1">
    <location>
        <begin position="196"/>
        <end position="232"/>
    </location>
</feature>